<evidence type="ECO:0000256" key="1">
    <source>
        <dbReference type="SAM" id="MobiDB-lite"/>
    </source>
</evidence>
<protein>
    <submittedName>
        <fullName evidence="2">Uncharacterized protein</fullName>
    </submittedName>
</protein>
<evidence type="ECO:0000313" key="2">
    <source>
        <dbReference type="EMBL" id="KZV88394.1"/>
    </source>
</evidence>
<feature type="region of interest" description="Disordered" evidence="1">
    <location>
        <begin position="25"/>
        <end position="69"/>
    </location>
</feature>
<dbReference type="AlphaFoldDB" id="A0A165F4V2"/>
<dbReference type="EMBL" id="KV426101">
    <property type="protein sequence ID" value="KZV88394.1"/>
    <property type="molecule type" value="Genomic_DNA"/>
</dbReference>
<proteinExistence type="predicted"/>
<feature type="compositionally biased region" description="Basic and acidic residues" evidence="1">
    <location>
        <begin position="33"/>
        <end position="43"/>
    </location>
</feature>
<name>A0A165F4V2_EXIGL</name>
<dbReference type="InParanoid" id="A0A165F4V2"/>
<organism evidence="2 3">
    <name type="scientific">Exidia glandulosa HHB12029</name>
    <dbReference type="NCBI Taxonomy" id="1314781"/>
    <lineage>
        <taxon>Eukaryota</taxon>
        <taxon>Fungi</taxon>
        <taxon>Dikarya</taxon>
        <taxon>Basidiomycota</taxon>
        <taxon>Agaricomycotina</taxon>
        <taxon>Agaricomycetes</taxon>
        <taxon>Auriculariales</taxon>
        <taxon>Exidiaceae</taxon>
        <taxon>Exidia</taxon>
    </lineage>
</organism>
<gene>
    <name evidence="2" type="ORF">EXIGLDRAFT_839262</name>
</gene>
<evidence type="ECO:0000313" key="3">
    <source>
        <dbReference type="Proteomes" id="UP000077266"/>
    </source>
</evidence>
<feature type="compositionally biased region" description="Polar residues" evidence="1">
    <location>
        <begin position="49"/>
        <end position="61"/>
    </location>
</feature>
<reference evidence="2 3" key="1">
    <citation type="journal article" date="2016" name="Mol. Biol. Evol.">
        <title>Comparative Genomics of Early-Diverging Mushroom-Forming Fungi Provides Insights into the Origins of Lignocellulose Decay Capabilities.</title>
        <authorList>
            <person name="Nagy L.G."/>
            <person name="Riley R."/>
            <person name="Tritt A."/>
            <person name="Adam C."/>
            <person name="Daum C."/>
            <person name="Floudas D."/>
            <person name="Sun H."/>
            <person name="Yadav J.S."/>
            <person name="Pangilinan J."/>
            <person name="Larsson K.H."/>
            <person name="Matsuura K."/>
            <person name="Barry K."/>
            <person name="Labutti K."/>
            <person name="Kuo R."/>
            <person name="Ohm R.A."/>
            <person name="Bhattacharya S.S."/>
            <person name="Shirouzu T."/>
            <person name="Yoshinaga Y."/>
            <person name="Martin F.M."/>
            <person name="Grigoriev I.V."/>
            <person name="Hibbett D.S."/>
        </authorList>
    </citation>
    <scope>NUCLEOTIDE SEQUENCE [LARGE SCALE GENOMIC DNA]</scope>
    <source>
        <strain evidence="2 3">HHB12029</strain>
    </source>
</reference>
<keyword evidence="3" id="KW-1185">Reference proteome</keyword>
<sequence length="259" mass="30462">MIDWLHYKPTFLAHATVVNVCEPPPSSLTMSSESERNDADPNPKRTIVSEPSSSSKLSQHSGDADADAAHALTPPGRLARFEKKFFSRYVPSRDYVDVLCSRYWRYKDASFVFYRGAVLSLNHIWSRWCTANGIYRNQSYEWKVQRGDFRKVVDGLAVVWDAWEDLKYEIEKCGYRSPEDRDSFTTRVHDYYPPIWEHSILFKDKHRGKFDPFRDLQRREQMRDLYERHLPEVFGYKKLESTLYHCLYYDLTGDNTSGG</sequence>
<accession>A0A165F4V2</accession>
<dbReference type="Proteomes" id="UP000077266">
    <property type="component" value="Unassembled WGS sequence"/>
</dbReference>